<organism evidence="11 12">
    <name type="scientific">candidate division WWE3 bacterium CG_4_9_14_0_2_um_filter_48_10</name>
    <dbReference type="NCBI Taxonomy" id="1975078"/>
    <lineage>
        <taxon>Bacteria</taxon>
        <taxon>Katanobacteria</taxon>
    </lineage>
</organism>
<dbReference type="SMART" id="SM00322">
    <property type="entry name" value="KH"/>
    <property type="match status" value="1"/>
</dbReference>
<comment type="subunit">
    <text evidence="8">Part of the 30S ribosomal subunit. Forms a tight complex with proteins S10 and S14.</text>
</comment>
<dbReference type="InterPro" id="IPR057258">
    <property type="entry name" value="Ribosomal_uS3"/>
</dbReference>
<evidence type="ECO:0000256" key="4">
    <source>
        <dbReference type="ARBA" id="ARBA00022980"/>
    </source>
</evidence>
<evidence type="ECO:0000256" key="2">
    <source>
        <dbReference type="ARBA" id="ARBA00022730"/>
    </source>
</evidence>
<feature type="domain" description="KH type-2" evidence="10">
    <location>
        <begin position="38"/>
        <end position="109"/>
    </location>
</feature>
<evidence type="ECO:0000256" key="1">
    <source>
        <dbReference type="ARBA" id="ARBA00010761"/>
    </source>
</evidence>
<evidence type="ECO:0000256" key="6">
    <source>
        <dbReference type="ARBA" id="ARBA00024998"/>
    </source>
</evidence>
<dbReference type="InterPro" id="IPR004044">
    <property type="entry name" value="KH_dom_type_2"/>
</dbReference>
<dbReference type="SUPFAM" id="SSF54814">
    <property type="entry name" value="Prokaryotic type KH domain (KH-domain type II)"/>
    <property type="match status" value="1"/>
</dbReference>
<evidence type="ECO:0000313" key="11">
    <source>
        <dbReference type="EMBL" id="PJC22997.1"/>
    </source>
</evidence>
<dbReference type="GO" id="GO:0019843">
    <property type="term" value="F:rRNA binding"/>
    <property type="evidence" value="ECO:0007669"/>
    <property type="project" value="UniProtKB-UniRule"/>
</dbReference>
<reference evidence="12" key="1">
    <citation type="submission" date="2017-09" db="EMBL/GenBank/DDBJ databases">
        <title>Depth-based differentiation of microbial function through sediment-hosted aquifers and enrichment of novel symbionts in the deep terrestrial subsurface.</title>
        <authorList>
            <person name="Probst A.J."/>
            <person name="Ladd B."/>
            <person name="Jarett J.K."/>
            <person name="Geller-Mcgrath D.E."/>
            <person name="Sieber C.M.K."/>
            <person name="Emerson J.B."/>
            <person name="Anantharaman K."/>
            <person name="Thomas B.C."/>
            <person name="Malmstrom R."/>
            <person name="Stieglmeier M."/>
            <person name="Klingl A."/>
            <person name="Woyke T."/>
            <person name="Ryan C.M."/>
            <person name="Banfield J.F."/>
        </authorList>
    </citation>
    <scope>NUCLEOTIDE SEQUENCE [LARGE SCALE GENOMIC DNA]</scope>
</reference>
<dbReference type="InterPro" id="IPR015946">
    <property type="entry name" value="KH_dom-like_a/b"/>
</dbReference>
<dbReference type="SUPFAM" id="SSF54821">
    <property type="entry name" value="Ribosomal protein S3 C-terminal domain"/>
    <property type="match status" value="1"/>
</dbReference>
<comment type="caution">
    <text evidence="11">The sequence shown here is derived from an EMBL/GenBank/DDBJ whole genome shotgun (WGS) entry which is preliminary data.</text>
</comment>
<accession>A0A2M8EJY9</accession>
<evidence type="ECO:0000256" key="3">
    <source>
        <dbReference type="ARBA" id="ARBA00022884"/>
    </source>
</evidence>
<dbReference type="PANTHER" id="PTHR11760">
    <property type="entry name" value="30S/40S RIBOSOMAL PROTEIN S3"/>
    <property type="match status" value="1"/>
</dbReference>
<gene>
    <name evidence="8" type="primary">rpsC</name>
    <name evidence="11" type="ORF">CO059_01280</name>
</gene>
<evidence type="ECO:0000256" key="8">
    <source>
        <dbReference type="HAMAP-Rule" id="MF_01309"/>
    </source>
</evidence>
<dbReference type="GO" id="GO:0006412">
    <property type="term" value="P:translation"/>
    <property type="evidence" value="ECO:0007669"/>
    <property type="project" value="UniProtKB-UniRule"/>
</dbReference>
<dbReference type="CDD" id="cd02412">
    <property type="entry name" value="KH-II_30S_S3"/>
    <property type="match status" value="1"/>
</dbReference>
<protein>
    <recommendedName>
        <fullName evidence="7 8">Small ribosomal subunit protein uS3</fullName>
    </recommendedName>
</protein>
<keyword evidence="4 8" id="KW-0689">Ribosomal protein</keyword>
<dbReference type="HAMAP" id="MF_01309_B">
    <property type="entry name" value="Ribosomal_uS3_B"/>
    <property type="match status" value="1"/>
</dbReference>
<evidence type="ECO:0000259" key="10">
    <source>
        <dbReference type="PROSITE" id="PS50823"/>
    </source>
</evidence>
<keyword evidence="5 8" id="KW-0687">Ribonucleoprotein</keyword>
<dbReference type="GO" id="GO:0003729">
    <property type="term" value="F:mRNA binding"/>
    <property type="evidence" value="ECO:0007669"/>
    <property type="project" value="UniProtKB-UniRule"/>
</dbReference>
<proteinExistence type="inferred from homology"/>
<evidence type="ECO:0000256" key="5">
    <source>
        <dbReference type="ARBA" id="ARBA00023274"/>
    </source>
</evidence>
<dbReference type="AlphaFoldDB" id="A0A2M8EJY9"/>
<dbReference type="NCBIfam" id="TIGR01009">
    <property type="entry name" value="rpsC_bact"/>
    <property type="match status" value="1"/>
</dbReference>
<dbReference type="Gene3D" id="3.30.1140.32">
    <property type="entry name" value="Ribosomal protein S3, C-terminal domain"/>
    <property type="match status" value="1"/>
</dbReference>
<dbReference type="GO" id="GO:0022627">
    <property type="term" value="C:cytosolic small ribosomal subunit"/>
    <property type="evidence" value="ECO:0007669"/>
    <property type="project" value="TreeGrafter"/>
</dbReference>
<dbReference type="InterPro" id="IPR018280">
    <property type="entry name" value="Ribosomal_uS3_CS"/>
</dbReference>
<dbReference type="Proteomes" id="UP000228781">
    <property type="component" value="Unassembled WGS sequence"/>
</dbReference>
<comment type="function">
    <text evidence="6 8">Binds the lower part of the 30S subunit head. Binds mRNA in the 70S ribosome, positioning it for translation.</text>
</comment>
<comment type="similarity">
    <text evidence="1 8 9">Belongs to the universal ribosomal protein uS3 family.</text>
</comment>
<keyword evidence="3 8" id="KW-0694">RNA-binding</keyword>
<dbReference type="InterPro" id="IPR036419">
    <property type="entry name" value="Ribosomal_S3_C_sf"/>
</dbReference>
<dbReference type="Gene3D" id="3.30.300.20">
    <property type="match status" value="1"/>
</dbReference>
<evidence type="ECO:0000313" key="12">
    <source>
        <dbReference type="Proteomes" id="UP000228781"/>
    </source>
</evidence>
<dbReference type="Pfam" id="PF00189">
    <property type="entry name" value="Ribosomal_S3_C"/>
    <property type="match status" value="1"/>
</dbReference>
<sequence length="211" mass="23455">MGHKIHPRSLRMGITEPWRSRWFSVKEYAKFALGDRKIRQFLTKKLAEVGLSEIEIERSGEKVKVVIHVSRPGLVIGRGGSGIELLRQTLLEKLGVEKGNLELEVQGVKTPLLSAVLLANRIARGLERRANFRRLANEVADEVMTQGAKGIKVELAGRIAGREIARVEKVGRGSVPLSTLRARIDFAEDTAHTRYGTIGVKVWVYLGEEGI</sequence>
<dbReference type="PANTHER" id="PTHR11760:SF19">
    <property type="entry name" value="SMALL RIBOSOMAL SUBUNIT PROTEIN US3C"/>
    <property type="match status" value="1"/>
</dbReference>
<dbReference type="InterPro" id="IPR001351">
    <property type="entry name" value="Ribosomal_uS3_C"/>
</dbReference>
<name>A0A2M8EJY9_UNCKA</name>
<keyword evidence="2 8" id="KW-0699">rRNA-binding</keyword>
<dbReference type="PROSITE" id="PS00548">
    <property type="entry name" value="RIBOSOMAL_S3"/>
    <property type="match status" value="1"/>
</dbReference>
<evidence type="ECO:0000256" key="9">
    <source>
        <dbReference type="RuleBase" id="RU003624"/>
    </source>
</evidence>
<dbReference type="PROSITE" id="PS50823">
    <property type="entry name" value="KH_TYPE_2"/>
    <property type="match status" value="1"/>
</dbReference>
<dbReference type="EMBL" id="PFSK01000014">
    <property type="protein sequence ID" value="PJC22997.1"/>
    <property type="molecule type" value="Genomic_DNA"/>
</dbReference>
<dbReference type="InterPro" id="IPR009019">
    <property type="entry name" value="KH_sf_prok-type"/>
</dbReference>
<dbReference type="InterPro" id="IPR005704">
    <property type="entry name" value="Ribosomal_uS3_bac-typ"/>
</dbReference>
<dbReference type="GO" id="GO:0003735">
    <property type="term" value="F:structural constituent of ribosome"/>
    <property type="evidence" value="ECO:0007669"/>
    <property type="project" value="InterPro"/>
</dbReference>
<dbReference type="InterPro" id="IPR004087">
    <property type="entry name" value="KH_dom"/>
</dbReference>
<dbReference type="FunFam" id="3.30.300.20:FF:000001">
    <property type="entry name" value="30S ribosomal protein S3"/>
    <property type="match status" value="1"/>
</dbReference>
<dbReference type="Pfam" id="PF07650">
    <property type="entry name" value="KH_2"/>
    <property type="match status" value="1"/>
</dbReference>
<evidence type="ECO:0000256" key="7">
    <source>
        <dbReference type="ARBA" id="ARBA00035257"/>
    </source>
</evidence>